<evidence type="ECO:0000256" key="3">
    <source>
        <dbReference type="ARBA" id="ARBA00022729"/>
    </source>
</evidence>
<keyword evidence="3 7" id="KW-0732">Signal</keyword>
<comment type="similarity">
    <text evidence="2">Belongs to the NlpA lipoprotein family.</text>
</comment>
<dbReference type="RefSeq" id="WP_158034418.1">
    <property type="nucleotide sequence ID" value="NZ_ML708622.1"/>
</dbReference>
<dbReference type="PROSITE" id="PS51257">
    <property type="entry name" value="PROKAR_LIPOPROTEIN"/>
    <property type="match status" value="1"/>
</dbReference>
<dbReference type="OrthoDB" id="9812878at2"/>
<dbReference type="AlphaFoldDB" id="A0A5J5KXM0"/>
<dbReference type="PANTHER" id="PTHR30429:SF3">
    <property type="entry name" value="LIPOPROTEIN"/>
    <property type="match status" value="1"/>
</dbReference>
<accession>A0A5J5KXM0</accession>
<evidence type="ECO:0000256" key="2">
    <source>
        <dbReference type="ARBA" id="ARBA00008973"/>
    </source>
</evidence>
<feature type="chain" id="PRO_5023824907" evidence="7">
    <location>
        <begin position="21"/>
        <end position="293"/>
    </location>
</feature>
<protein>
    <submittedName>
        <fullName evidence="8">ABC transporter substrate-binding protein</fullName>
    </submittedName>
</protein>
<evidence type="ECO:0000256" key="5">
    <source>
        <dbReference type="ARBA" id="ARBA00023139"/>
    </source>
</evidence>
<proteinExistence type="inferred from homology"/>
<keyword evidence="6" id="KW-0449">Lipoprotein</keyword>
<reference evidence="8 9" key="1">
    <citation type="submission" date="2019-05" db="EMBL/GenBank/DDBJ databases">
        <title>Kocuria coralli sp. nov., a novel actinobacterium isolated from coral reef seawater.</title>
        <authorList>
            <person name="Li J."/>
        </authorList>
    </citation>
    <scope>NUCLEOTIDE SEQUENCE [LARGE SCALE GENOMIC DNA]</scope>
    <source>
        <strain evidence="8 9">SCSIO 13007</strain>
    </source>
</reference>
<evidence type="ECO:0000313" key="9">
    <source>
        <dbReference type="Proteomes" id="UP000325957"/>
    </source>
</evidence>
<name>A0A5J5KXM0_9MICC</name>
<evidence type="ECO:0000256" key="4">
    <source>
        <dbReference type="ARBA" id="ARBA00023136"/>
    </source>
</evidence>
<organism evidence="8 9">
    <name type="scientific">Kocuria coralli</name>
    <dbReference type="NCBI Taxonomy" id="1461025"/>
    <lineage>
        <taxon>Bacteria</taxon>
        <taxon>Bacillati</taxon>
        <taxon>Actinomycetota</taxon>
        <taxon>Actinomycetes</taxon>
        <taxon>Micrococcales</taxon>
        <taxon>Micrococcaceae</taxon>
        <taxon>Kocuria</taxon>
    </lineage>
</organism>
<feature type="signal peptide" evidence="7">
    <location>
        <begin position="1"/>
        <end position="20"/>
    </location>
</feature>
<gene>
    <name evidence="8" type="ORF">FCK90_11325</name>
</gene>
<dbReference type="Proteomes" id="UP000325957">
    <property type="component" value="Unassembled WGS sequence"/>
</dbReference>
<evidence type="ECO:0000256" key="7">
    <source>
        <dbReference type="SAM" id="SignalP"/>
    </source>
</evidence>
<evidence type="ECO:0000256" key="1">
    <source>
        <dbReference type="ARBA" id="ARBA00004635"/>
    </source>
</evidence>
<dbReference type="EMBL" id="SZWF01000016">
    <property type="protein sequence ID" value="KAA9393576.1"/>
    <property type="molecule type" value="Genomic_DNA"/>
</dbReference>
<evidence type="ECO:0000313" key="8">
    <source>
        <dbReference type="EMBL" id="KAA9393576.1"/>
    </source>
</evidence>
<keyword evidence="9" id="KW-1185">Reference proteome</keyword>
<dbReference type="Gene3D" id="3.40.190.10">
    <property type="entry name" value="Periplasmic binding protein-like II"/>
    <property type="match status" value="2"/>
</dbReference>
<dbReference type="Pfam" id="PF03180">
    <property type="entry name" value="Lipoprotein_9"/>
    <property type="match status" value="1"/>
</dbReference>
<dbReference type="PANTHER" id="PTHR30429">
    <property type="entry name" value="D-METHIONINE-BINDING LIPOPROTEIN METQ"/>
    <property type="match status" value="1"/>
</dbReference>
<comment type="subcellular location">
    <subcellularLocation>
        <location evidence="1">Membrane</location>
        <topology evidence="1">Lipid-anchor</topology>
    </subcellularLocation>
</comment>
<comment type="caution">
    <text evidence="8">The sequence shown here is derived from an EMBL/GenBank/DDBJ whole genome shotgun (WGS) entry which is preliminary data.</text>
</comment>
<sequence length="293" mass="31530">MRAYRVSALALTSVLGLTLAACGGSDNEEGQGPYDDGVVTLGVIGSSPVDDAIVEAAAEEGITVELQEFGDYSQVNPATVNGDIDMSRFQHIAYLADYMNNSGEEITPIVSTSIYPLGLYSNQYDSLDQIQDGDEIAIPNDSINQTRALLLLKANDLVEFTSETTAPTETDVDTENSKVTVTPVSAEQTVLSMDSVAASVINNDFLERADIDPESALAEDGVGEESSYPYVNLFTTTPENADDETLNKVAELFHTQPVLDAEAEESKGTAVSLDLPREQLEQILADYQQDLQK</sequence>
<keyword evidence="5" id="KW-0564">Palmitate</keyword>
<evidence type="ECO:0000256" key="6">
    <source>
        <dbReference type="ARBA" id="ARBA00023288"/>
    </source>
</evidence>
<dbReference type="GO" id="GO:0016020">
    <property type="term" value="C:membrane"/>
    <property type="evidence" value="ECO:0007669"/>
    <property type="project" value="UniProtKB-SubCell"/>
</dbReference>
<dbReference type="SUPFAM" id="SSF53850">
    <property type="entry name" value="Periplasmic binding protein-like II"/>
    <property type="match status" value="1"/>
</dbReference>
<dbReference type="InterPro" id="IPR004872">
    <property type="entry name" value="Lipoprotein_NlpA"/>
</dbReference>
<keyword evidence="4" id="KW-0472">Membrane</keyword>